<gene>
    <name evidence="1" type="ORF">M124_1887</name>
</gene>
<reference evidence="1 2" key="1">
    <citation type="submission" date="2014-02" db="EMBL/GenBank/DDBJ databases">
        <authorList>
            <person name="Sears C."/>
            <person name="Carroll K."/>
            <person name="Sack B.R."/>
            <person name="Qadri F."/>
            <person name="Myers L.L."/>
            <person name="Chung G.-T."/>
            <person name="Escheverria P."/>
            <person name="Fraser C.M."/>
            <person name="Sadzewicz L."/>
            <person name="Shefchek K.A."/>
            <person name="Tallon L."/>
            <person name="Das S.P."/>
            <person name="Daugherty S."/>
            <person name="Mongodin E.F."/>
        </authorList>
    </citation>
    <scope>NUCLEOTIDE SEQUENCE [LARGE SCALE GENOMIC DNA]</scope>
    <source>
        <strain evidence="2">3988T(B)14</strain>
    </source>
</reference>
<accession>A0A015UK83</accession>
<dbReference type="AlphaFoldDB" id="A0A015UK83"/>
<organism evidence="1 2">
    <name type="scientific">Bacteroides fragilis str. 3988T(B)14</name>
    <dbReference type="NCBI Taxonomy" id="1339315"/>
    <lineage>
        <taxon>Bacteria</taxon>
        <taxon>Pseudomonadati</taxon>
        <taxon>Bacteroidota</taxon>
        <taxon>Bacteroidia</taxon>
        <taxon>Bacteroidales</taxon>
        <taxon>Bacteroidaceae</taxon>
        <taxon>Bacteroides</taxon>
    </lineage>
</organism>
<dbReference type="EMBL" id="JGCY01000294">
    <property type="protein sequence ID" value="EXY74348.1"/>
    <property type="molecule type" value="Genomic_DNA"/>
</dbReference>
<evidence type="ECO:0000313" key="2">
    <source>
        <dbReference type="Proteomes" id="UP000020529"/>
    </source>
</evidence>
<name>A0A015UK83_BACFG</name>
<evidence type="ECO:0000313" key="1">
    <source>
        <dbReference type="EMBL" id="EXY74348.1"/>
    </source>
</evidence>
<protein>
    <submittedName>
        <fullName evidence="1">Uncharacterized protein</fullName>
    </submittedName>
</protein>
<dbReference type="Proteomes" id="UP000020529">
    <property type="component" value="Unassembled WGS sequence"/>
</dbReference>
<comment type="caution">
    <text evidence="1">The sequence shown here is derived from an EMBL/GenBank/DDBJ whole genome shotgun (WGS) entry which is preliminary data.</text>
</comment>
<sequence>MLFVGNKYTPFFNGKSVNPPVSFCSLLKKGNKVNFDMELIVNFATSF</sequence>
<proteinExistence type="predicted"/>